<keyword evidence="1" id="KW-0862">Zinc</keyword>
<feature type="domain" description="CCHC-type" evidence="4">
    <location>
        <begin position="143"/>
        <end position="158"/>
    </location>
</feature>
<feature type="compositionally biased region" description="Basic and acidic residues" evidence="3">
    <location>
        <begin position="495"/>
        <end position="516"/>
    </location>
</feature>
<dbReference type="Gene3D" id="4.10.60.10">
    <property type="entry name" value="Zinc finger, CCHC-type"/>
    <property type="match status" value="1"/>
</dbReference>
<proteinExistence type="predicted"/>
<feature type="compositionally biased region" description="Acidic residues" evidence="3">
    <location>
        <begin position="403"/>
        <end position="413"/>
    </location>
</feature>
<dbReference type="Proteomes" id="UP001151760">
    <property type="component" value="Unassembled WGS sequence"/>
</dbReference>
<evidence type="ECO:0000313" key="5">
    <source>
        <dbReference type="EMBL" id="GJT66269.1"/>
    </source>
</evidence>
<feature type="region of interest" description="Disordered" evidence="3">
    <location>
        <begin position="403"/>
        <end position="430"/>
    </location>
</feature>
<evidence type="ECO:0000256" key="2">
    <source>
        <dbReference type="SAM" id="Coils"/>
    </source>
</evidence>
<keyword evidence="1" id="KW-0479">Metal-binding</keyword>
<feature type="coiled-coil region" evidence="2">
    <location>
        <begin position="237"/>
        <end position="306"/>
    </location>
</feature>
<dbReference type="EMBL" id="BQNB010017699">
    <property type="protein sequence ID" value="GJT66269.1"/>
    <property type="molecule type" value="Genomic_DNA"/>
</dbReference>
<protein>
    <submittedName>
        <fullName evidence="5">Ribonuclease H-like domain-containing protein</fullName>
    </submittedName>
</protein>
<gene>
    <name evidence="5" type="ORF">Tco_1017749</name>
</gene>
<keyword evidence="1" id="KW-0863">Zinc-finger</keyword>
<evidence type="ECO:0000256" key="1">
    <source>
        <dbReference type="PROSITE-ProRule" id="PRU00047"/>
    </source>
</evidence>
<dbReference type="InterPro" id="IPR001878">
    <property type="entry name" value="Znf_CCHC"/>
</dbReference>
<evidence type="ECO:0000259" key="4">
    <source>
        <dbReference type="PROSITE" id="PS50158"/>
    </source>
</evidence>
<dbReference type="SUPFAM" id="SSF57756">
    <property type="entry name" value="Retrovirus zinc finger-like domains"/>
    <property type="match status" value="1"/>
</dbReference>
<dbReference type="PROSITE" id="PS50158">
    <property type="entry name" value="ZF_CCHC"/>
    <property type="match status" value="1"/>
</dbReference>
<keyword evidence="2" id="KW-0175">Coiled coil</keyword>
<comment type="caution">
    <text evidence="5">The sequence shown here is derived from an EMBL/GenBank/DDBJ whole genome shotgun (WGS) entry which is preliminary data.</text>
</comment>
<accession>A0ABQ5FSU3</accession>
<organism evidence="5 6">
    <name type="scientific">Tanacetum coccineum</name>
    <dbReference type="NCBI Taxonomy" id="301880"/>
    <lineage>
        <taxon>Eukaryota</taxon>
        <taxon>Viridiplantae</taxon>
        <taxon>Streptophyta</taxon>
        <taxon>Embryophyta</taxon>
        <taxon>Tracheophyta</taxon>
        <taxon>Spermatophyta</taxon>
        <taxon>Magnoliopsida</taxon>
        <taxon>eudicotyledons</taxon>
        <taxon>Gunneridae</taxon>
        <taxon>Pentapetalae</taxon>
        <taxon>asterids</taxon>
        <taxon>campanulids</taxon>
        <taxon>Asterales</taxon>
        <taxon>Asteraceae</taxon>
        <taxon>Asteroideae</taxon>
        <taxon>Anthemideae</taxon>
        <taxon>Anthemidinae</taxon>
        <taxon>Tanacetum</taxon>
    </lineage>
</organism>
<dbReference type="InterPro" id="IPR036875">
    <property type="entry name" value="Znf_CCHC_sf"/>
</dbReference>
<reference evidence="5" key="1">
    <citation type="journal article" date="2022" name="Int. J. Mol. Sci.">
        <title>Draft Genome of Tanacetum Coccineum: Genomic Comparison of Closely Related Tanacetum-Family Plants.</title>
        <authorList>
            <person name="Yamashiro T."/>
            <person name="Shiraishi A."/>
            <person name="Nakayama K."/>
            <person name="Satake H."/>
        </authorList>
    </citation>
    <scope>NUCLEOTIDE SEQUENCE</scope>
</reference>
<evidence type="ECO:0000256" key="3">
    <source>
        <dbReference type="SAM" id="MobiDB-lite"/>
    </source>
</evidence>
<evidence type="ECO:0000313" key="6">
    <source>
        <dbReference type="Proteomes" id="UP001151760"/>
    </source>
</evidence>
<name>A0ABQ5FSU3_9ASTR</name>
<feature type="region of interest" description="Disordered" evidence="3">
    <location>
        <begin position="488"/>
        <end position="518"/>
    </location>
</feature>
<keyword evidence="6" id="KW-1185">Reference proteome</keyword>
<sequence>MSMDDLYNNLRIYEAEIMGSSSTNQNTKNVAFVSFNITSSTNEAFKTAHGVSIANSKNNASTLPNVDSLSDVVIYSFFASQSNSSQLDNEDLKQIDPDDLEEMDLKWQMAMLTMRARRFLKKTGRNLGVNGTDTIGFDKTKVKCYNCHRRGHFTRECRVPKSQDSRNRETTRRTVPVEETTSNALVSQCDGFSSDTEVSTCSKACLKSYETLKEHYDNLTKDFNKSQLNVGAYKAGLESVEARLDVYKKNEAVFEEDIKILKLDIMLRDNALTELRKKFEKAEKERDDLKLTLEKFENSSKNLSKLLDSQICDKFKSGVGYDSQVFDSQVFDSQVNDRYKTGEGYHVVPPPYTGNFMPPKPDLVLADKDEYVFSESATSVPSAATSEVKTSVSKPKSVSEPLIEDWISDSENENETKSKSGQRKPSNAKVEFVKSYEHVKSPRESVKKGSIANCSTDTKACDDARKARMETVPGKDYILLPFLNQDPSFSSSSKDSPDARFKPSGEEKKKDAKDSQINELVRCPNTDEPRVNPEQDANVNSTNNINTVSLTVNAVDIENNDIDENIVYGCVMIDLIMA</sequence>
<reference evidence="5" key="2">
    <citation type="submission" date="2022-01" db="EMBL/GenBank/DDBJ databases">
        <authorList>
            <person name="Yamashiro T."/>
            <person name="Shiraishi A."/>
            <person name="Satake H."/>
            <person name="Nakayama K."/>
        </authorList>
    </citation>
    <scope>NUCLEOTIDE SEQUENCE</scope>
</reference>